<dbReference type="RefSeq" id="WP_211937296.1">
    <property type="nucleotide sequence ID" value="NZ_CP073078.1"/>
</dbReference>
<protein>
    <submittedName>
        <fullName evidence="2">Cupin domain-containing protein</fullName>
    </submittedName>
</protein>
<evidence type="ECO:0000259" key="1">
    <source>
        <dbReference type="Pfam" id="PF07883"/>
    </source>
</evidence>
<dbReference type="SUPFAM" id="SSF51182">
    <property type="entry name" value="RmlC-like cupins"/>
    <property type="match status" value="1"/>
</dbReference>
<dbReference type="InterPro" id="IPR011051">
    <property type="entry name" value="RmlC_Cupin_sf"/>
</dbReference>
<dbReference type="AlphaFoldDB" id="A0A975FXX5"/>
<proteinExistence type="predicted"/>
<name>A0A975FXX5_9CAUL</name>
<accession>A0A975FXX5</accession>
<evidence type="ECO:0000313" key="2">
    <source>
        <dbReference type="EMBL" id="QUD87244.1"/>
    </source>
</evidence>
<dbReference type="Pfam" id="PF07883">
    <property type="entry name" value="Cupin_2"/>
    <property type="match status" value="1"/>
</dbReference>
<keyword evidence="3" id="KW-1185">Reference proteome</keyword>
<dbReference type="InterPro" id="IPR013096">
    <property type="entry name" value="Cupin_2"/>
</dbReference>
<gene>
    <name evidence="2" type="ORF">KCG34_19655</name>
</gene>
<dbReference type="EMBL" id="CP073078">
    <property type="protein sequence ID" value="QUD87244.1"/>
    <property type="molecule type" value="Genomic_DNA"/>
</dbReference>
<dbReference type="Proteomes" id="UP000676409">
    <property type="component" value="Chromosome"/>
</dbReference>
<evidence type="ECO:0000313" key="3">
    <source>
        <dbReference type="Proteomes" id="UP000676409"/>
    </source>
</evidence>
<dbReference type="InterPro" id="IPR014710">
    <property type="entry name" value="RmlC-like_jellyroll"/>
</dbReference>
<dbReference type="Gene3D" id="2.60.120.10">
    <property type="entry name" value="Jelly Rolls"/>
    <property type="match status" value="1"/>
</dbReference>
<dbReference type="KEGG" id="caul:KCG34_19655"/>
<dbReference type="PANTHER" id="PTHR40112">
    <property type="entry name" value="H2HPP ISOMERASE"/>
    <property type="match status" value="1"/>
</dbReference>
<feature type="domain" description="Cupin type-2" evidence="1">
    <location>
        <begin position="32"/>
        <end position="97"/>
    </location>
</feature>
<dbReference type="InterPro" id="IPR052535">
    <property type="entry name" value="Bacilysin_H2HPP_isomerase"/>
</dbReference>
<sequence>MPFVDVGSLAPFEKGVGWRARLFHTGSVTISHWEFDAGASVHPHHHPQEEVWEIFEGVVEVTIGEETRVARPGVVAVVPPNSVHSVRALEAGRAVVIDQPLRLGFGPEPEFHAAG</sequence>
<reference evidence="2" key="1">
    <citation type="submission" date="2021-04" db="EMBL/GenBank/DDBJ databases">
        <title>The complete genome sequence of Caulobacter sp. S6.</title>
        <authorList>
            <person name="Tang Y."/>
            <person name="Ouyang W."/>
            <person name="Liu Q."/>
            <person name="Huang B."/>
            <person name="Guo Z."/>
            <person name="Lei P."/>
        </authorList>
    </citation>
    <scope>NUCLEOTIDE SEQUENCE</scope>
    <source>
        <strain evidence="2">S6</strain>
    </source>
</reference>
<organism evidence="2 3">
    <name type="scientific">Phenylobacterium montanum</name>
    <dbReference type="NCBI Taxonomy" id="2823693"/>
    <lineage>
        <taxon>Bacteria</taxon>
        <taxon>Pseudomonadati</taxon>
        <taxon>Pseudomonadota</taxon>
        <taxon>Alphaproteobacteria</taxon>
        <taxon>Caulobacterales</taxon>
        <taxon>Caulobacteraceae</taxon>
        <taxon>Phenylobacterium</taxon>
    </lineage>
</organism>
<dbReference type="PANTHER" id="PTHR40112:SF1">
    <property type="entry name" value="H2HPP ISOMERASE"/>
    <property type="match status" value="1"/>
</dbReference>